<reference evidence="3" key="1">
    <citation type="submission" date="2025-08" db="UniProtKB">
        <authorList>
            <consortium name="RefSeq"/>
        </authorList>
    </citation>
    <scope>IDENTIFICATION</scope>
</reference>
<keyword evidence="1" id="KW-0732">Signal</keyword>
<dbReference type="OMA" id="FFNGTEE"/>
<dbReference type="OrthoDB" id="10070532at2759"/>
<dbReference type="InterPro" id="IPR001299">
    <property type="entry name" value="Ependymin"/>
</dbReference>
<dbReference type="AlphaFoldDB" id="A0A8B7XHX0"/>
<dbReference type="PANTHER" id="PTHR10697">
    <property type="entry name" value="MAMMALIAN EPENDYMIN-RELATED PROTEIN 1"/>
    <property type="match status" value="1"/>
</dbReference>
<dbReference type="RefSeq" id="XP_022080394.1">
    <property type="nucleotide sequence ID" value="XM_022224702.1"/>
</dbReference>
<proteinExistence type="predicted"/>
<dbReference type="GeneID" id="110973696"/>
<sequence>MHTFVAVGFILVTLAAAKVQVPPDVAGFYGDLREQEPKPCCAPSYFTFKSTHFLTYSLGEAGLIVEMQQATGAYDRIAEKIASRIHLGFFNGTEESYHTIDDYHSGVSYSITRIGGELICRSNELEGEFPEDCIPDDATYVGSSSLGDRAVEVDSWYMSKTHPGQDVHRVRTVQKEECVPIYSTGRYVSPDTGATFQTESSHVTDFHLGICDEDKLFHVPAICFERATDNSKTPKRLRKIVRLSPTMSYIGL</sequence>
<dbReference type="GO" id="GO:0005509">
    <property type="term" value="F:calcium ion binding"/>
    <property type="evidence" value="ECO:0007669"/>
    <property type="project" value="InterPro"/>
</dbReference>
<dbReference type="KEGG" id="aplc:110973696"/>
<dbReference type="PANTHER" id="PTHR10697:SF1">
    <property type="entry name" value="MAMMALIAN EPENDYMIN-RELATED PROTEIN 1"/>
    <property type="match status" value="1"/>
</dbReference>
<name>A0A8B7XHX0_ACAPL</name>
<dbReference type="GO" id="GO:0005764">
    <property type="term" value="C:lysosome"/>
    <property type="evidence" value="ECO:0007669"/>
    <property type="project" value="TreeGrafter"/>
</dbReference>
<dbReference type="Proteomes" id="UP000694845">
    <property type="component" value="Unplaced"/>
</dbReference>
<dbReference type="GO" id="GO:0007160">
    <property type="term" value="P:cell-matrix adhesion"/>
    <property type="evidence" value="ECO:0007669"/>
    <property type="project" value="InterPro"/>
</dbReference>
<organism evidence="2 3">
    <name type="scientific">Acanthaster planci</name>
    <name type="common">Crown-of-thorns starfish</name>
    <dbReference type="NCBI Taxonomy" id="133434"/>
    <lineage>
        <taxon>Eukaryota</taxon>
        <taxon>Metazoa</taxon>
        <taxon>Echinodermata</taxon>
        <taxon>Eleutherozoa</taxon>
        <taxon>Asterozoa</taxon>
        <taxon>Asteroidea</taxon>
        <taxon>Valvatacea</taxon>
        <taxon>Valvatida</taxon>
        <taxon>Acanthasteridae</taxon>
        <taxon>Acanthaster</taxon>
    </lineage>
</organism>
<accession>A0A8B7XHX0</accession>
<protein>
    <submittedName>
        <fullName evidence="3">Uncharacterized protein LOC110973696</fullName>
    </submittedName>
</protein>
<dbReference type="Pfam" id="PF00811">
    <property type="entry name" value="Ependymin"/>
    <property type="match status" value="1"/>
</dbReference>
<gene>
    <name evidence="3" type="primary">LOC110973696</name>
</gene>
<evidence type="ECO:0000313" key="3">
    <source>
        <dbReference type="RefSeq" id="XP_022080394.1"/>
    </source>
</evidence>
<feature type="chain" id="PRO_5034493967" evidence="1">
    <location>
        <begin position="18"/>
        <end position="252"/>
    </location>
</feature>
<keyword evidence="2" id="KW-1185">Reference proteome</keyword>
<evidence type="ECO:0000256" key="1">
    <source>
        <dbReference type="SAM" id="SignalP"/>
    </source>
</evidence>
<dbReference type="GO" id="GO:0005576">
    <property type="term" value="C:extracellular region"/>
    <property type="evidence" value="ECO:0007669"/>
    <property type="project" value="InterPro"/>
</dbReference>
<evidence type="ECO:0000313" key="2">
    <source>
        <dbReference type="Proteomes" id="UP000694845"/>
    </source>
</evidence>
<feature type="signal peptide" evidence="1">
    <location>
        <begin position="1"/>
        <end position="17"/>
    </location>
</feature>